<dbReference type="RefSeq" id="XP_020301132.1">
    <property type="nucleotide sequence ID" value="XM_020448748.1"/>
</dbReference>
<proteinExistence type="predicted"/>
<dbReference type="CTD" id="9951463"/>
<dbReference type="InParanoid" id="A0A1S0TIJ3"/>
<dbReference type="AlphaFoldDB" id="A0A1S0TIJ3"/>
<dbReference type="GeneID" id="9951463"/>
<feature type="non-terminal residue" evidence="1">
    <location>
        <position position="1"/>
    </location>
</feature>
<accession>A0A1S0TIJ3</accession>
<protein>
    <submittedName>
        <fullName evidence="1">Uncharacterized protein</fullName>
    </submittedName>
</protein>
<gene>
    <name evidence="1" type="ORF">LOAG_13986</name>
</gene>
<sequence length="126" mass="14205">QLESFAKLHWAPYEYILFAKPNHAEVLRSLAELKGSSANGLLFPFHLFSIRSWSFKFTDSIEDYTLLDELDIPKDQVKLVIVIASGPKSINEDAESKTLNVTEEIRKEVDSAPICVVAQSDNQHEA</sequence>
<dbReference type="EMBL" id="JH713099">
    <property type="protein sequence ID" value="EFO14531.2"/>
    <property type="molecule type" value="Genomic_DNA"/>
</dbReference>
<organism evidence="1">
    <name type="scientific">Loa loa</name>
    <name type="common">Eye worm</name>
    <name type="synonym">Filaria loa</name>
    <dbReference type="NCBI Taxonomy" id="7209"/>
    <lineage>
        <taxon>Eukaryota</taxon>
        <taxon>Metazoa</taxon>
        <taxon>Ecdysozoa</taxon>
        <taxon>Nematoda</taxon>
        <taxon>Chromadorea</taxon>
        <taxon>Rhabditida</taxon>
        <taxon>Spirurina</taxon>
        <taxon>Spiruromorpha</taxon>
        <taxon>Filarioidea</taxon>
        <taxon>Onchocercidae</taxon>
        <taxon>Loa</taxon>
    </lineage>
</organism>
<evidence type="ECO:0000313" key="1">
    <source>
        <dbReference type="EMBL" id="EFO14531.2"/>
    </source>
</evidence>
<name>A0A1S0TIJ3_LOALO</name>
<dbReference type="KEGG" id="loa:LOAG_13986"/>
<reference evidence="1" key="1">
    <citation type="submission" date="2012-04" db="EMBL/GenBank/DDBJ databases">
        <title>The Genome Sequence of Loa loa.</title>
        <authorList>
            <consortium name="The Broad Institute Genome Sequencing Platform"/>
            <consortium name="Broad Institute Genome Sequencing Center for Infectious Disease"/>
            <person name="Nutman T.B."/>
            <person name="Fink D.L."/>
            <person name="Russ C."/>
            <person name="Young S."/>
            <person name="Zeng Q."/>
            <person name="Gargeya S."/>
            <person name="Alvarado L."/>
            <person name="Berlin A."/>
            <person name="Chapman S.B."/>
            <person name="Chen Z."/>
            <person name="Freedman E."/>
            <person name="Gellesch M."/>
            <person name="Goldberg J."/>
            <person name="Griggs A."/>
            <person name="Gujja S."/>
            <person name="Heilman E.R."/>
            <person name="Heiman D."/>
            <person name="Howarth C."/>
            <person name="Mehta T."/>
            <person name="Neiman D."/>
            <person name="Pearson M."/>
            <person name="Roberts A."/>
            <person name="Saif S."/>
            <person name="Shea T."/>
            <person name="Shenoy N."/>
            <person name="Sisk P."/>
            <person name="Stolte C."/>
            <person name="Sykes S."/>
            <person name="White J."/>
            <person name="Yandava C."/>
            <person name="Haas B."/>
            <person name="Henn M.R."/>
            <person name="Nusbaum C."/>
            <person name="Birren B."/>
        </authorList>
    </citation>
    <scope>NUCLEOTIDE SEQUENCE [LARGE SCALE GENOMIC DNA]</scope>
</reference>